<evidence type="ECO:0000256" key="5">
    <source>
        <dbReference type="ARBA" id="ARBA00039120"/>
    </source>
</evidence>
<evidence type="ECO:0000256" key="9">
    <source>
        <dbReference type="ARBA" id="ARBA00042702"/>
    </source>
</evidence>
<dbReference type="EMBL" id="LR824010">
    <property type="protein sequence ID" value="CAH0625377.1"/>
    <property type="molecule type" value="Genomic_DNA"/>
</dbReference>
<feature type="domain" description="N-acetyltransferase" evidence="17">
    <location>
        <begin position="10"/>
        <end position="161"/>
    </location>
</feature>
<comment type="catalytic activity">
    <reaction evidence="14">
        <text>N-terminal L-methionyl-L-asparaginyl-[protein] + acetyl-CoA = N-terminal N(alpha)-acetyl-L-methionyl-L-asparaginyl-[protein] + CoA + H(+)</text>
        <dbReference type="Rhea" id="RHEA:50484"/>
        <dbReference type="Rhea" id="RHEA-COMP:12694"/>
        <dbReference type="Rhea" id="RHEA-COMP:12695"/>
        <dbReference type="ChEBI" id="CHEBI:15378"/>
        <dbReference type="ChEBI" id="CHEBI:57287"/>
        <dbReference type="ChEBI" id="CHEBI:57288"/>
        <dbReference type="ChEBI" id="CHEBI:133356"/>
        <dbReference type="ChEBI" id="CHEBI:133358"/>
        <dbReference type="EC" id="2.3.1.254"/>
    </reaction>
</comment>
<evidence type="ECO:0000313" key="18">
    <source>
        <dbReference type="EMBL" id="CAH0625377.1"/>
    </source>
</evidence>
<gene>
    <name evidence="18" type="ORF">CINC_LOCUS11992</name>
</gene>
<evidence type="ECO:0000256" key="15">
    <source>
        <dbReference type="ARBA" id="ARBA00048177"/>
    </source>
</evidence>
<evidence type="ECO:0000256" key="10">
    <source>
        <dbReference type="ARBA" id="ARBA00042723"/>
    </source>
</evidence>
<reference evidence="18" key="1">
    <citation type="submission" date="2021-12" db="EMBL/GenBank/DDBJ databases">
        <authorList>
            <person name="King R."/>
        </authorList>
    </citation>
    <scope>NUCLEOTIDE SEQUENCE</scope>
</reference>
<evidence type="ECO:0000256" key="14">
    <source>
        <dbReference type="ARBA" id="ARBA00047402"/>
    </source>
</evidence>
<dbReference type="Proteomes" id="UP001154114">
    <property type="component" value="Chromosome 7"/>
</dbReference>
<comment type="subunit">
    <text evidence="4">Component of the N-terminal acetyltransferase B (NatB) complex which is composed of NAA20 and NAA25.</text>
</comment>
<evidence type="ECO:0000256" key="7">
    <source>
        <dbReference type="ARBA" id="ARBA00041220"/>
    </source>
</evidence>
<evidence type="ECO:0000256" key="11">
    <source>
        <dbReference type="ARBA" id="ARBA00042743"/>
    </source>
</evidence>
<dbReference type="InterPro" id="IPR051646">
    <property type="entry name" value="NatB_acetyltransferase_subunit"/>
</dbReference>
<dbReference type="CDD" id="cd04301">
    <property type="entry name" value="NAT_SF"/>
    <property type="match status" value="1"/>
</dbReference>
<dbReference type="PANTHER" id="PTHR45910:SF1">
    <property type="entry name" value="N-ALPHA-ACETYLTRANSFERASE 20"/>
    <property type="match status" value="1"/>
</dbReference>
<dbReference type="AlphaFoldDB" id="A0A9P0C0D3"/>
<evidence type="ECO:0000256" key="13">
    <source>
        <dbReference type="ARBA" id="ARBA00047385"/>
    </source>
</evidence>
<protein>
    <recommendedName>
        <fullName evidence="6">N-alpha-acetyltransferase 20</fullName>
        <ecNumber evidence="5">2.3.1.254</ecNumber>
    </recommendedName>
    <alternativeName>
        <fullName evidence="10">Methionine N-acetyltransferase</fullName>
    </alternativeName>
    <alternativeName>
        <fullName evidence="7">N-acetyltransferase 5</fullName>
    </alternativeName>
    <alternativeName>
        <fullName evidence="11">N-terminal acetyltransferase B complex catalytic subunit NAA20</fullName>
    </alternativeName>
    <alternativeName>
        <fullName evidence="9">N-terminal acetyltransferase B complex catalytic subunit NAT5</fullName>
    </alternativeName>
    <alternativeName>
        <fullName evidence="8">NatB catalytic subunit</fullName>
    </alternativeName>
</protein>
<comment type="function">
    <text evidence="12">Catalytic subunit of the NatB complex which catalyzes acetylation of the N-terminal methionine residues of peptides beginning with Met-Asp, Met-Glu, Met-Asn and Met-Gln. Proteins with cell cycle functions are overrepresented in the pool of NatB substrates. Required for maintaining the structure and function of actomyosin fibers and for proper cellular migration.</text>
</comment>
<dbReference type="GO" id="GO:0031416">
    <property type="term" value="C:NatB complex"/>
    <property type="evidence" value="ECO:0007669"/>
    <property type="project" value="TreeGrafter"/>
</dbReference>
<evidence type="ECO:0000256" key="4">
    <source>
        <dbReference type="ARBA" id="ARBA00038748"/>
    </source>
</evidence>
<sequence>MAELYQRFFSRLPTCTVQLSVFDIQSRNLDPLTETYGLSFYTQYLAHWPEYFQVVESPSGEIMGYIMGKAEGHGDNWHGHVTALTVGPEYRRLGLAATLMNILEDVSEKKKAYFVDLFVRVSNKVAINMYKNLGYIVYRTVLEYYSGDPDEDAYDMRKACSRDVNKKSVVPLTHPVRPEDVD</sequence>
<dbReference type="InterPro" id="IPR016181">
    <property type="entry name" value="Acyl_CoA_acyltransferase"/>
</dbReference>
<comment type="similarity">
    <text evidence="3">Belongs to the acetyltransferase family. ARD1 subfamily.</text>
</comment>
<evidence type="ECO:0000256" key="2">
    <source>
        <dbReference type="ARBA" id="ARBA00023315"/>
    </source>
</evidence>
<dbReference type="GO" id="GO:0120518">
    <property type="term" value="F:protein N-terminal-methionine acetyltransferase activity"/>
    <property type="evidence" value="ECO:0007669"/>
    <property type="project" value="UniProtKB-EC"/>
</dbReference>
<dbReference type="OrthoDB" id="10264728at2759"/>
<organism evidence="18 19">
    <name type="scientific">Chrysodeixis includens</name>
    <name type="common">Soybean looper</name>
    <name type="synonym">Pseudoplusia includens</name>
    <dbReference type="NCBI Taxonomy" id="689277"/>
    <lineage>
        <taxon>Eukaryota</taxon>
        <taxon>Metazoa</taxon>
        <taxon>Ecdysozoa</taxon>
        <taxon>Arthropoda</taxon>
        <taxon>Hexapoda</taxon>
        <taxon>Insecta</taxon>
        <taxon>Pterygota</taxon>
        <taxon>Neoptera</taxon>
        <taxon>Endopterygota</taxon>
        <taxon>Lepidoptera</taxon>
        <taxon>Glossata</taxon>
        <taxon>Ditrysia</taxon>
        <taxon>Noctuoidea</taxon>
        <taxon>Noctuidae</taxon>
        <taxon>Plusiinae</taxon>
        <taxon>Chrysodeixis</taxon>
    </lineage>
</organism>
<dbReference type="Pfam" id="PF00583">
    <property type="entry name" value="Acetyltransf_1"/>
    <property type="match status" value="1"/>
</dbReference>
<dbReference type="PANTHER" id="PTHR45910">
    <property type="entry name" value="N-ALPHA-ACETYLTRANSFERASE 20"/>
    <property type="match status" value="1"/>
</dbReference>
<evidence type="ECO:0000256" key="6">
    <source>
        <dbReference type="ARBA" id="ARBA00039529"/>
    </source>
</evidence>
<comment type="catalytic activity">
    <reaction evidence="15">
        <text>N-terminal L-methionyl-L-glutaminyl-[protein] + acetyl-CoA = N-terminal N(alpha)-acetyl-L-methionyl-L-glutaminyl-[protein] + CoA + H(+)</text>
        <dbReference type="Rhea" id="RHEA:50492"/>
        <dbReference type="Rhea" id="RHEA-COMP:12698"/>
        <dbReference type="Rhea" id="RHEA-COMP:12699"/>
        <dbReference type="ChEBI" id="CHEBI:15378"/>
        <dbReference type="ChEBI" id="CHEBI:57287"/>
        <dbReference type="ChEBI" id="CHEBI:57288"/>
        <dbReference type="ChEBI" id="CHEBI:133361"/>
        <dbReference type="ChEBI" id="CHEBI:133362"/>
        <dbReference type="EC" id="2.3.1.254"/>
    </reaction>
</comment>
<evidence type="ECO:0000256" key="8">
    <source>
        <dbReference type="ARBA" id="ARBA00042295"/>
    </source>
</evidence>
<comment type="catalytic activity">
    <reaction evidence="16">
        <text>N-terminal L-methionyl-L-glutamyl-[protein] + acetyl-CoA = N-terminal N(alpha)-acetyl-L-methionyl-L-glutamyl-[protein] + CoA + H(+)</text>
        <dbReference type="Rhea" id="RHEA:50488"/>
        <dbReference type="Rhea" id="RHEA-COMP:12696"/>
        <dbReference type="Rhea" id="RHEA-COMP:12697"/>
        <dbReference type="ChEBI" id="CHEBI:15378"/>
        <dbReference type="ChEBI" id="CHEBI:57287"/>
        <dbReference type="ChEBI" id="CHEBI:57288"/>
        <dbReference type="ChEBI" id="CHEBI:133359"/>
        <dbReference type="ChEBI" id="CHEBI:133360"/>
        <dbReference type="EC" id="2.3.1.254"/>
    </reaction>
</comment>
<keyword evidence="1" id="KW-0808">Transferase</keyword>
<evidence type="ECO:0000259" key="17">
    <source>
        <dbReference type="PROSITE" id="PS51186"/>
    </source>
</evidence>
<dbReference type="Gene3D" id="3.40.630.30">
    <property type="match status" value="1"/>
</dbReference>
<evidence type="ECO:0000256" key="1">
    <source>
        <dbReference type="ARBA" id="ARBA00022679"/>
    </source>
</evidence>
<evidence type="ECO:0000313" key="19">
    <source>
        <dbReference type="Proteomes" id="UP001154114"/>
    </source>
</evidence>
<evidence type="ECO:0000256" key="16">
    <source>
        <dbReference type="ARBA" id="ARBA00048890"/>
    </source>
</evidence>
<dbReference type="PROSITE" id="PS51186">
    <property type="entry name" value="GNAT"/>
    <property type="match status" value="1"/>
</dbReference>
<evidence type="ECO:0000256" key="12">
    <source>
        <dbReference type="ARBA" id="ARBA00046112"/>
    </source>
</evidence>
<dbReference type="SUPFAM" id="SSF55729">
    <property type="entry name" value="Acyl-CoA N-acyltransferases (Nat)"/>
    <property type="match status" value="1"/>
</dbReference>
<name>A0A9P0C0D3_CHRIL</name>
<evidence type="ECO:0000256" key="3">
    <source>
        <dbReference type="ARBA" id="ARBA00025786"/>
    </source>
</evidence>
<dbReference type="InterPro" id="IPR000182">
    <property type="entry name" value="GNAT_dom"/>
</dbReference>
<accession>A0A9P0C0D3</accession>
<keyword evidence="19" id="KW-1185">Reference proteome</keyword>
<keyword evidence="2" id="KW-0012">Acyltransferase</keyword>
<proteinExistence type="inferred from homology"/>
<comment type="catalytic activity">
    <reaction evidence="13">
        <text>N-terminal L-methionyl-L-aspartyl-[protein] + acetyl-CoA = N-terminal N(alpha)-acetyl-L-methionyl-L-aspartyl-[protein] + CoA + H(+)</text>
        <dbReference type="Rhea" id="RHEA:50480"/>
        <dbReference type="Rhea" id="RHEA-COMP:12692"/>
        <dbReference type="Rhea" id="RHEA-COMP:12693"/>
        <dbReference type="ChEBI" id="CHEBI:15378"/>
        <dbReference type="ChEBI" id="CHEBI:57287"/>
        <dbReference type="ChEBI" id="CHEBI:57288"/>
        <dbReference type="ChEBI" id="CHEBI:133045"/>
        <dbReference type="ChEBI" id="CHEBI:133063"/>
        <dbReference type="EC" id="2.3.1.254"/>
    </reaction>
</comment>
<dbReference type="EC" id="2.3.1.254" evidence="5"/>